<dbReference type="GO" id="GO:0016491">
    <property type="term" value="F:oxidoreductase activity"/>
    <property type="evidence" value="ECO:0007669"/>
    <property type="project" value="UniProtKB-KW"/>
</dbReference>
<dbReference type="PRINTS" id="PR00080">
    <property type="entry name" value="SDRFAMILY"/>
</dbReference>
<name>A0A2T1A1Z5_9ACTN</name>
<dbReference type="Pfam" id="PF13561">
    <property type="entry name" value="adh_short_C2"/>
    <property type="match status" value="1"/>
</dbReference>
<proteinExistence type="inferred from homology"/>
<dbReference type="OrthoDB" id="3566316at2"/>
<dbReference type="InterPro" id="IPR002347">
    <property type="entry name" value="SDR_fam"/>
</dbReference>
<keyword evidence="4" id="KW-1185">Reference proteome</keyword>
<dbReference type="FunFam" id="3.40.50.720:FF:000084">
    <property type="entry name" value="Short-chain dehydrogenase reductase"/>
    <property type="match status" value="1"/>
</dbReference>
<dbReference type="PANTHER" id="PTHR43477:SF1">
    <property type="entry name" value="DIHYDROANTICAPSIN 7-DEHYDROGENASE"/>
    <property type="match status" value="1"/>
</dbReference>
<dbReference type="PROSITE" id="PS00061">
    <property type="entry name" value="ADH_SHORT"/>
    <property type="match status" value="1"/>
</dbReference>
<dbReference type="SUPFAM" id="SSF51735">
    <property type="entry name" value="NAD(P)-binding Rossmann-fold domains"/>
    <property type="match status" value="1"/>
</dbReference>
<comment type="similarity">
    <text evidence="1">Belongs to the short-chain dehydrogenases/reductases (SDR) family.</text>
</comment>
<protein>
    <submittedName>
        <fullName evidence="3">NAD(P)-dependent dehydrogenase (Short-subunit alcohol dehydrogenase family)</fullName>
    </submittedName>
</protein>
<dbReference type="Proteomes" id="UP000237752">
    <property type="component" value="Unassembled WGS sequence"/>
</dbReference>
<evidence type="ECO:0000313" key="4">
    <source>
        <dbReference type="Proteomes" id="UP000237752"/>
    </source>
</evidence>
<sequence length="275" mass="28524">MDSTSFDGRVVVVSGAGSRGDGIGNGRGSAILMARSGARVALLDQRRDWAEQTQQMISDEGGTSMVVEADAADNDSARAAIDQVLAEWGSIYGLVNVVGIGGAPGTALDVDPDAWDLGMQINVKSMMLMAKYCLPSMLENGSGSIVNLSSVAGLKGGIPHLLYPTSKAAVIGLTHAMASHHGRQGVRVNCVAPGMVYTPMVSARGMTDDARAARQERSILGTEGSGWDVAEAVHYLMSDAAKWVTGVVLPVDAGASVGTPNYPTLPADKGPFKNH</sequence>
<dbReference type="EMBL" id="PVUE01000005">
    <property type="protein sequence ID" value="PRZ42517.1"/>
    <property type="molecule type" value="Genomic_DNA"/>
</dbReference>
<evidence type="ECO:0000256" key="1">
    <source>
        <dbReference type="ARBA" id="ARBA00006484"/>
    </source>
</evidence>
<organism evidence="3 4">
    <name type="scientific">Antricoccus suffuscus</name>
    <dbReference type="NCBI Taxonomy" id="1629062"/>
    <lineage>
        <taxon>Bacteria</taxon>
        <taxon>Bacillati</taxon>
        <taxon>Actinomycetota</taxon>
        <taxon>Actinomycetes</taxon>
        <taxon>Geodermatophilales</taxon>
        <taxon>Antricoccaceae</taxon>
        <taxon>Antricoccus</taxon>
    </lineage>
</organism>
<keyword evidence="2" id="KW-0560">Oxidoreductase</keyword>
<accession>A0A2T1A1Z5</accession>
<dbReference type="Gene3D" id="3.40.50.720">
    <property type="entry name" value="NAD(P)-binding Rossmann-like Domain"/>
    <property type="match status" value="1"/>
</dbReference>
<reference evidence="3 4" key="1">
    <citation type="submission" date="2018-03" db="EMBL/GenBank/DDBJ databases">
        <title>Genomic Encyclopedia of Archaeal and Bacterial Type Strains, Phase II (KMG-II): from individual species to whole genera.</title>
        <authorList>
            <person name="Goeker M."/>
        </authorList>
    </citation>
    <scope>NUCLEOTIDE SEQUENCE [LARGE SCALE GENOMIC DNA]</scope>
    <source>
        <strain evidence="3 4">DSM 100065</strain>
    </source>
</reference>
<evidence type="ECO:0000313" key="3">
    <source>
        <dbReference type="EMBL" id="PRZ42517.1"/>
    </source>
</evidence>
<dbReference type="RefSeq" id="WP_106348552.1">
    <property type="nucleotide sequence ID" value="NZ_PVUE01000005.1"/>
</dbReference>
<dbReference type="AlphaFoldDB" id="A0A2T1A1Z5"/>
<dbReference type="InterPro" id="IPR036291">
    <property type="entry name" value="NAD(P)-bd_dom_sf"/>
</dbReference>
<evidence type="ECO:0000256" key="2">
    <source>
        <dbReference type="ARBA" id="ARBA00023002"/>
    </source>
</evidence>
<gene>
    <name evidence="3" type="ORF">CLV47_105139</name>
</gene>
<dbReference type="InterPro" id="IPR020904">
    <property type="entry name" value="Sc_DH/Rdtase_CS"/>
</dbReference>
<dbReference type="PANTHER" id="PTHR43477">
    <property type="entry name" value="DIHYDROANTICAPSIN 7-DEHYDROGENASE"/>
    <property type="match status" value="1"/>
</dbReference>
<comment type="caution">
    <text evidence="3">The sequence shown here is derived from an EMBL/GenBank/DDBJ whole genome shotgun (WGS) entry which is preliminary data.</text>
</comment>
<dbReference type="PRINTS" id="PR00081">
    <property type="entry name" value="GDHRDH"/>
</dbReference>
<dbReference type="InterPro" id="IPR051122">
    <property type="entry name" value="SDR_DHRS6-like"/>
</dbReference>
<dbReference type="CDD" id="cd05233">
    <property type="entry name" value="SDR_c"/>
    <property type="match status" value="1"/>
</dbReference>